<gene>
    <name evidence="2" type="ORF">Salat_0236400</name>
</gene>
<dbReference type="Proteomes" id="UP001293254">
    <property type="component" value="Unassembled WGS sequence"/>
</dbReference>
<name>A0AAE1YZB9_9LAMI</name>
<dbReference type="AlphaFoldDB" id="A0AAE1YZB9"/>
<comment type="caution">
    <text evidence="2">The sequence shown here is derived from an EMBL/GenBank/DDBJ whole genome shotgun (WGS) entry which is preliminary data.</text>
</comment>
<reference evidence="2" key="1">
    <citation type="submission" date="2020-06" db="EMBL/GenBank/DDBJ databases">
        <authorList>
            <person name="Li T."/>
            <person name="Hu X."/>
            <person name="Zhang T."/>
            <person name="Song X."/>
            <person name="Zhang H."/>
            <person name="Dai N."/>
            <person name="Sheng W."/>
            <person name="Hou X."/>
            <person name="Wei L."/>
        </authorList>
    </citation>
    <scope>NUCLEOTIDE SEQUENCE</scope>
    <source>
        <strain evidence="2">3651</strain>
        <tissue evidence="2">Leaf</tissue>
    </source>
</reference>
<feature type="region of interest" description="Disordered" evidence="1">
    <location>
        <begin position="29"/>
        <end position="82"/>
    </location>
</feature>
<proteinExistence type="predicted"/>
<protein>
    <submittedName>
        <fullName evidence="2">Uncharacterized protein</fullName>
    </submittedName>
</protein>
<accession>A0AAE1YZB9</accession>
<evidence type="ECO:0000313" key="2">
    <source>
        <dbReference type="EMBL" id="KAK4439017.1"/>
    </source>
</evidence>
<reference evidence="2" key="2">
    <citation type="journal article" date="2024" name="Plant">
        <title>Genomic evolution and insights into agronomic trait innovations of Sesamum species.</title>
        <authorList>
            <person name="Miao H."/>
            <person name="Wang L."/>
            <person name="Qu L."/>
            <person name="Liu H."/>
            <person name="Sun Y."/>
            <person name="Le M."/>
            <person name="Wang Q."/>
            <person name="Wei S."/>
            <person name="Zheng Y."/>
            <person name="Lin W."/>
            <person name="Duan Y."/>
            <person name="Cao H."/>
            <person name="Xiong S."/>
            <person name="Wang X."/>
            <person name="Wei L."/>
            <person name="Li C."/>
            <person name="Ma Q."/>
            <person name="Ju M."/>
            <person name="Zhao R."/>
            <person name="Li G."/>
            <person name="Mu C."/>
            <person name="Tian Q."/>
            <person name="Mei H."/>
            <person name="Zhang T."/>
            <person name="Gao T."/>
            <person name="Zhang H."/>
        </authorList>
    </citation>
    <scope>NUCLEOTIDE SEQUENCE</scope>
    <source>
        <strain evidence="2">3651</strain>
    </source>
</reference>
<dbReference type="EMBL" id="JACGWO010000001">
    <property type="protein sequence ID" value="KAK4439017.1"/>
    <property type="molecule type" value="Genomic_DNA"/>
</dbReference>
<evidence type="ECO:0000256" key="1">
    <source>
        <dbReference type="SAM" id="MobiDB-lite"/>
    </source>
</evidence>
<keyword evidence="3" id="KW-1185">Reference proteome</keyword>
<feature type="compositionally biased region" description="Basic and acidic residues" evidence="1">
    <location>
        <begin position="45"/>
        <end position="55"/>
    </location>
</feature>
<sequence length="112" mass="12543">MEKPNDGLNLGLVVNVDENEIKLDGIARQGRGVQRRKRLPVGRSNDAENYRERKGAKNGHNFRGSARARPGSDKPTRSAVNKIWGKSSYRRCAWSKTHRKIFSAAGRRRGSG</sequence>
<evidence type="ECO:0000313" key="3">
    <source>
        <dbReference type="Proteomes" id="UP001293254"/>
    </source>
</evidence>
<organism evidence="2 3">
    <name type="scientific">Sesamum alatum</name>
    <dbReference type="NCBI Taxonomy" id="300844"/>
    <lineage>
        <taxon>Eukaryota</taxon>
        <taxon>Viridiplantae</taxon>
        <taxon>Streptophyta</taxon>
        <taxon>Embryophyta</taxon>
        <taxon>Tracheophyta</taxon>
        <taxon>Spermatophyta</taxon>
        <taxon>Magnoliopsida</taxon>
        <taxon>eudicotyledons</taxon>
        <taxon>Gunneridae</taxon>
        <taxon>Pentapetalae</taxon>
        <taxon>asterids</taxon>
        <taxon>lamiids</taxon>
        <taxon>Lamiales</taxon>
        <taxon>Pedaliaceae</taxon>
        <taxon>Sesamum</taxon>
    </lineage>
</organism>